<evidence type="ECO:0000313" key="2">
    <source>
        <dbReference type="EMBL" id="GJH30424.1"/>
    </source>
</evidence>
<proteinExistence type="predicted"/>
<feature type="domain" description="DUF4123" evidence="1">
    <location>
        <begin position="18"/>
        <end position="134"/>
    </location>
</feature>
<gene>
    <name evidence="2" type="ORF">CBA19CS42_37930</name>
</gene>
<dbReference type="EMBL" id="BPUS01000037">
    <property type="protein sequence ID" value="GJH30424.1"/>
    <property type="molecule type" value="Genomic_DNA"/>
</dbReference>
<organism evidence="2 3">
    <name type="scientific">Caballeronia novacaledonica</name>
    <dbReference type="NCBI Taxonomy" id="1544861"/>
    <lineage>
        <taxon>Bacteria</taxon>
        <taxon>Pseudomonadati</taxon>
        <taxon>Pseudomonadota</taxon>
        <taxon>Betaproteobacteria</taxon>
        <taxon>Burkholderiales</taxon>
        <taxon>Burkholderiaceae</taxon>
        <taxon>Caballeronia</taxon>
    </lineage>
</organism>
<dbReference type="InterPro" id="IPR025391">
    <property type="entry name" value="DUF4123"/>
</dbReference>
<protein>
    <submittedName>
        <fullName evidence="2">DUF4123 domain-containing protein</fullName>
    </submittedName>
</protein>
<dbReference type="RefSeq" id="WP_238218070.1">
    <property type="nucleotide sequence ID" value="NZ_BPUS01000037.1"/>
</dbReference>
<name>A0AA37IJJ5_9BURK</name>
<reference evidence="2" key="1">
    <citation type="submission" date="2022-09" db="EMBL/GenBank/DDBJ databases">
        <title>Isolation and characterization of 3-chlorobenzoate degrading bacteria from soils in Shizuoka.</title>
        <authorList>
            <person name="Ifat A."/>
            <person name="Ogawa N."/>
            <person name="Kimbara K."/>
            <person name="Moriuchi R."/>
            <person name="Dohra H."/>
            <person name="Shintani M."/>
        </authorList>
    </citation>
    <scope>NUCLEOTIDE SEQUENCE</scope>
    <source>
        <strain evidence="2">19CS4-2</strain>
    </source>
</reference>
<dbReference type="Proteomes" id="UP001055111">
    <property type="component" value="Unassembled WGS sequence"/>
</dbReference>
<evidence type="ECO:0000313" key="3">
    <source>
        <dbReference type="Proteomes" id="UP001055111"/>
    </source>
</evidence>
<dbReference type="Pfam" id="PF13503">
    <property type="entry name" value="DUF4123"/>
    <property type="match status" value="1"/>
</dbReference>
<evidence type="ECO:0000259" key="1">
    <source>
        <dbReference type="Pfam" id="PF13503"/>
    </source>
</evidence>
<dbReference type="AlphaFoldDB" id="A0AA37IJJ5"/>
<accession>A0AA37IJJ5</accession>
<comment type="caution">
    <text evidence="2">The sequence shown here is derived from an EMBL/GenBank/DDBJ whole genome shotgun (WGS) entry which is preliminary data.</text>
</comment>
<sequence length="297" mass="34142">MMSQSSSVRSNRESRSRLYGLVDAAARPEQIHALLMQSGEAFRSVYAGLPEEEMDRASLFLVPISDTRADWFMELDRIDLHTPCLSLLESRVDPDSLITHLQAFLFAEIGDNMTAMIRFFDPRNTSAVLDIWGKQIREMFMGPIERWTVRGRHENWQRIQTGSRPTGRICKSILVRLDQAETDALMAHTEPDELLAVLTENEAVDGTRPYLERFTDFLPRYRRALQWGITEPGDRLLFCQYSYLYGAAFDRHRSVHEALLKRKSTGEAFRLTVSRIPMAVWDDIARNQEKLLAVTTG</sequence>